<evidence type="ECO:0000256" key="1">
    <source>
        <dbReference type="ARBA" id="ARBA00001931"/>
    </source>
</evidence>
<proteinExistence type="inferred from homology"/>
<comment type="similarity">
    <text evidence="2">Belongs to the bacterial PQQ dehydrogenase family.</text>
</comment>
<dbReference type="SMART" id="SM00564">
    <property type="entry name" value="PQQ"/>
    <property type="match status" value="5"/>
</dbReference>
<dbReference type="Pfam" id="PF01011">
    <property type="entry name" value="PQQ"/>
    <property type="match status" value="2"/>
</dbReference>
<keyword evidence="3" id="KW-0560">Oxidoreductase</keyword>
<sequence length="564" mass="61109">MKLRSIVSVAALLAVLGASAPAWAQDDAFTPVTDEMLSAPADGDWPLWRRALDSWGYSPLDEIDRENVSDLTLAWGWSMEPGWQETAPIVYDGVMYLANPDGIAQALDAVTGDLLWEYRREMPEGFRPGMMSRGLAIYGDKVFFATPDAGLVALDAVSGQVVWETDVAGDGKTVTAAPVVADGKVIVGYMGCFGFVADKCGVAAFDTETGDEVWRTITVSDAPEGEDSWGGMPYVLRGGGDIWTSASYDPEADLVYIGSSQAKPWARASRGQDDASLYTSSTLALDPDTGEIEWFRQYIPGETNDMDEAFEHILVDIDGEPSYVNMGKLAILWRGNRETGEPYPAFDLGWQDQIDITEEGTFANYRDGKIAELGEPITMCPSTTGFRSWRSLAYSPHTRAVYIPMSINCDTAMTYGEVEMVEGGGGNGQVGSTRAIHPDSPDNVGRFVAMNIDTGEVLWENPSRSPANTAMLTTAGGLVFGGDWDRHMYAWDEETGEVLWETRLPQAAQGYPIAYAVDGKQYIAVPVGVGGYSWSSSVPSQLTPEIKRPSSGNAVLVFALPDRG</sequence>
<dbReference type="SUPFAM" id="SSF50998">
    <property type="entry name" value="Quinoprotein alcohol dehydrogenase-like"/>
    <property type="match status" value="1"/>
</dbReference>
<evidence type="ECO:0000313" key="6">
    <source>
        <dbReference type="EMBL" id="UYQ73119.1"/>
    </source>
</evidence>
<dbReference type="InterPro" id="IPR002372">
    <property type="entry name" value="PQQ_rpt_dom"/>
</dbReference>
<dbReference type="RefSeq" id="WP_264226708.1">
    <property type="nucleotide sequence ID" value="NZ_CP107716.1"/>
</dbReference>
<evidence type="ECO:0000256" key="3">
    <source>
        <dbReference type="ARBA" id="ARBA00023002"/>
    </source>
</evidence>
<keyword evidence="7" id="KW-1185">Reference proteome</keyword>
<feature type="signal peptide" evidence="4">
    <location>
        <begin position="1"/>
        <end position="24"/>
    </location>
</feature>
<reference evidence="6" key="1">
    <citation type="submission" date="2022-10" db="EMBL/GenBank/DDBJ databases">
        <title>YIM 151497 complete genome.</title>
        <authorList>
            <person name="Chen X."/>
        </authorList>
    </citation>
    <scope>NUCLEOTIDE SEQUENCE</scope>
    <source>
        <strain evidence="6">YIM 151497</strain>
    </source>
</reference>
<evidence type="ECO:0000259" key="5">
    <source>
        <dbReference type="Pfam" id="PF01011"/>
    </source>
</evidence>
<gene>
    <name evidence="6" type="ORF">OF122_04975</name>
</gene>
<accession>A0ABY6IUL4</accession>
<protein>
    <submittedName>
        <fullName evidence="6">PQQ-binding-like beta-propeller repeat protein</fullName>
    </submittedName>
</protein>
<comment type="cofactor">
    <cofactor evidence="1">
        <name>pyrroloquinoline quinone</name>
        <dbReference type="ChEBI" id="CHEBI:58442"/>
    </cofactor>
</comment>
<dbReference type="Proteomes" id="UP001163882">
    <property type="component" value="Chromosome"/>
</dbReference>
<keyword evidence="4" id="KW-0732">Signal</keyword>
<organism evidence="6 7">
    <name type="scientific">Pelagibacterium flavum</name>
    <dbReference type="NCBI Taxonomy" id="2984530"/>
    <lineage>
        <taxon>Bacteria</taxon>
        <taxon>Pseudomonadati</taxon>
        <taxon>Pseudomonadota</taxon>
        <taxon>Alphaproteobacteria</taxon>
        <taxon>Hyphomicrobiales</taxon>
        <taxon>Devosiaceae</taxon>
        <taxon>Pelagibacterium</taxon>
    </lineage>
</organism>
<evidence type="ECO:0000256" key="4">
    <source>
        <dbReference type="SAM" id="SignalP"/>
    </source>
</evidence>
<evidence type="ECO:0000256" key="2">
    <source>
        <dbReference type="ARBA" id="ARBA00008156"/>
    </source>
</evidence>
<name>A0ABY6IUL4_9HYPH</name>
<dbReference type="InterPro" id="IPR011047">
    <property type="entry name" value="Quinoprotein_ADH-like_sf"/>
</dbReference>
<feature type="domain" description="Pyrrolo-quinoline quinone repeat" evidence="5">
    <location>
        <begin position="460"/>
        <end position="523"/>
    </location>
</feature>
<evidence type="ECO:0000313" key="7">
    <source>
        <dbReference type="Proteomes" id="UP001163882"/>
    </source>
</evidence>
<dbReference type="InterPro" id="IPR018391">
    <property type="entry name" value="PQQ_b-propeller_rpt"/>
</dbReference>
<dbReference type="Gene3D" id="2.140.10.10">
    <property type="entry name" value="Quinoprotein alcohol dehydrogenase-like superfamily"/>
    <property type="match status" value="1"/>
</dbReference>
<feature type="chain" id="PRO_5046565430" evidence="4">
    <location>
        <begin position="25"/>
        <end position="564"/>
    </location>
</feature>
<dbReference type="PANTHER" id="PTHR32303">
    <property type="entry name" value="QUINOPROTEIN ALCOHOL DEHYDROGENASE (CYTOCHROME C)"/>
    <property type="match status" value="1"/>
</dbReference>
<dbReference type="EMBL" id="CP107716">
    <property type="protein sequence ID" value="UYQ73119.1"/>
    <property type="molecule type" value="Genomic_DNA"/>
</dbReference>
<feature type="domain" description="Pyrrolo-quinoline quinone repeat" evidence="5">
    <location>
        <begin position="45"/>
        <end position="342"/>
    </location>
</feature>